<dbReference type="EMBL" id="JAKZEL010000001">
    <property type="protein sequence ID" value="KAI4549117.1"/>
    <property type="molecule type" value="Genomic_DNA"/>
</dbReference>
<organism evidence="2 3">
    <name type="scientific">Ovis ammon polii</name>
    <dbReference type="NCBI Taxonomy" id="230172"/>
    <lineage>
        <taxon>Eukaryota</taxon>
        <taxon>Metazoa</taxon>
        <taxon>Chordata</taxon>
        <taxon>Craniata</taxon>
        <taxon>Vertebrata</taxon>
        <taxon>Euteleostomi</taxon>
        <taxon>Mammalia</taxon>
        <taxon>Eutheria</taxon>
        <taxon>Laurasiatheria</taxon>
        <taxon>Artiodactyla</taxon>
        <taxon>Ruminantia</taxon>
        <taxon>Pecora</taxon>
        <taxon>Bovidae</taxon>
        <taxon>Caprinae</taxon>
        <taxon>Ovis</taxon>
    </lineage>
</organism>
<evidence type="ECO:0000256" key="1">
    <source>
        <dbReference type="SAM" id="MobiDB-lite"/>
    </source>
</evidence>
<protein>
    <submittedName>
        <fullName evidence="2">Uncharacterized protein</fullName>
    </submittedName>
</protein>
<proteinExistence type="predicted"/>
<feature type="compositionally biased region" description="Basic and acidic residues" evidence="1">
    <location>
        <begin position="1"/>
        <end position="22"/>
    </location>
</feature>
<evidence type="ECO:0000313" key="2">
    <source>
        <dbReference type="EMBL" id="KAI4549117.1"/>
    </source>
</evidence>
<dbReference type="Proteomes" id="UP001214576">
    <property type="component" value="Unassembled WGS sequence"/>
</dbReference>
<reference evidence="2" key="1">
    <citation type="submission" date="2022-03" db="EMBL/GenBank/DDBJ databases">
        <title>Genomic analyses of argali, domestic sheep and their hybrids provide insights into chromosomal evolution, heterosis and genetic basis of agronomic traits.</title>
        <authorList>
            <person name="Li M."/>
        </authorList>
    </citation>
    <scope>NUCLEOTIDE SEQUENCE</scope>
    <source>
        <strain evidence="2">CAU-MHL-2022a</strain>
        <tissue evidence="2">Skin</tissue>
    </source>
</reference>
<dbReference type="AlphaFoldDB" id="A0AAD4YIW1"/>
<accession>A0AAD4YIW1</accession>
<sequence length="195" mass="21813">MRGEPGSQKHSELSLTQRSHDPKCKRKKLKEWDTSLHRGRARGSYGGAKSIVIGEKAKTDILTTQGTQGPVCLPMDQTQWPQLGPFCPWSPPDADNWPECPDWNPGGIRKLPWHTGVVREEAECVGAFSTTKLNEFVRHAERPTKRTIAGGTQSILSLRHAAQPMVDTQQAIAPFDVQSHQRKRGYPSHLRGENF</sequence>
<keyword evidence="3" id="KW-1185">Reference proteome</keyword>
<gene>
    <name evidence="2" type="ORF">MG293_001447</name>
</gene>
<evidence type="ECO:0000313" key="3">
    <source>
        <dbReference type="Proteomes" id="UP001214576"/>
    </source>
</evidence>
<feature type="region of interest" description="Disordered" evidence="1">
    <location>
        <begin position="1"/>
        <end position="44"/>
    </location>
</feature>
<name>A0AAD4YIW1_OVIAM</name>
<comment type="caution">
    <text evidence="2">The sequence shown here is derived from an EMBL/GenBank/DDBJ whole genome shotgun (WGS) entry which is preliminary data.</text>
</comment>